<dbReference type="RefSeq" id="WP_141721266.1">
    <property type="nucleotide sequence ID" value="NZ_FMHY01000002.1"/>
</dbReference>
<name>A0A1C6U9Z3_9ACTN</name>
<dbReference type="Proteomes" id="UP000199696">
    <property type="component" value="Unassembled WGS sequence"/>
</dbReference>
<evidence type="ECO:0000313" key="1">
    <source>
        <dbReference type="EMBL" id="SCL50679.1"/>
    </source>
</evidence>
<protein>
    <submittedName>
        <fullName evidence="1">Uncharacterized protein</fullName>
    </submittedName>
</protein>
<sequence>MRNTDRYLVLVTASCGTKKVVGVGGRINGGAGDVVLDQVVPSFDLASVTVRAVAVQSTAPAGWNATSFALCAMPRRD</sequence>
<keyword evidence="2" id="KW-1185">Reference proteome</keyword>
<gene>
    <name evidence="1" type="ORF">GA0070604_2187</name>
</gene>
<dbReference type="OrthoDB" id="3544312at2"/>
<accession>A0A1C6U9Z3</accession>
<reference evidence="2" key="1">
    <citation type="submission" date="2016-06" db="EMBL/GenBank/DDBJ databases">
        <authorList>
            <person name="Varghese N."/>
            <person name="Submissions Spin"/>
        </authorList>
    </citation>
    <scope>NUCLEOTIDE SEQUENCE [LARGE SCALE GENOMIC DNA]</scope>
    <source>
        <strain evidence="2">DSM 44814</strain>
    </source>
</reference>
<dbReference type="STRING" id="227316.GA0070604_2187"/>
<evidence type="ECO:0000313" key="2">
    <source>
        <dbReference type="Proteomes" id="UP000199696"/>
    </source>
</evidence>
<organism evidence="1 2">
    <name type="scientific">Micromonospora eburnea</name>
    <dbReference type="NCBI Taxonomy" id="227316"/>
    <lineage>
        <taxon>Bacteria</taxon>
        <taxon>Bacillati</taxon>
        <taxon>Actinomycetota</taxon>
        <taxon>Actinomycetes</taxon>
        <taxon>Micromonosporales</taxon>
        <taxon>Micromonosporaceae</taxon>
        <taxon>Micromonospora</taxon>
    </lineage>
</organism>
<dbReference type="AlphaFoldDB" id="A0A1C6U9Z3"/>
<dbReference type="EMBL" id="FMHY01000002">
    <property type="protein sequence ID" value="SCL50679.1"/>
    <property type="molecule type" value="Genomic_DNA"/>
</dbReference>
<proteinExistence type="predicted"/>